<dbReference type="SMART" id="SM01260">
    <property type="entry name" value="LANC_like"/>
    <property type="match status" value="1"/>
</dbReference>
<dbReference type="InterPro" id="IPR012341">
    <property type="entry name" value="6hp_glycosidase-like_sf"/>
</dbReference>
<protein>
    <recommendedName>
        <fullName evidence="3">Lanthionine synthetase C family protein</fullName>
    </recommendedName>
</protein>
<sequence>MDKNKYLEEAIRIGDEILQRVEKTADGYTWKTMSSTGEQEITWEISESLYSGSAGIVYYFLELYKRTNDDRYLDAVVEGARWLENYCAANKTDYYAFYTGRMGVAYLMLVLADFFKDDAYKAKALKIAEGCEAFLSMDRKIDDLINGSSGALLGLLHLHAATGDEGILKNIEKYTRHLIQRINITPHGFYWDRSGTNIRGLCGFSHGAAGIGYVFLELGRYFGNDSFYWIAENAFAYENHFYHEPFSNWPDFRRGFYNEKTLGENRDKYLNGKKDYFTLPGDMSAWCHGAPGIGLSRVRACEVLKNEQYRQDLDKAIEKTISATLDTGLSVASCILCHGVGGNAILFLEASRIRDDKKYRDLAIQAGDRALAYKEKNEKYLSGYSFAGPINDISLFMGDSGIGYFYLLLSDKVQEKATLLKPDLNKVYSGTTKGLLAIGQEELFAELATSLYPLTYKKVGQNIDLKALSGSQGGSFMLSLKEALDKAVAATNDNATRQVWEYELKKEELDSTIESHSYNRIRRIVEIEKNQACLKAGTDLINAELMLPEEHVLLELPEEVAKNSSDDEDYAIFIPTPEYLLEFPLNDFAYTVISKFEDPKSVKQVISEMVDEFEVTEQAEIDQVKEVTIYQITEALQQGILFTAKSEVVHQ</sequence>
<dbReference type="EMBL" id="SMLW01000379">
    <property type="protein sequence ID" value="MTI24192.1"/>
    <property type="molecule type" value="Genomic_DNA"/>
</dbReference>
<gene>
    <name evidence="1" type="ORF">E1163_04470</name>
</gene>
<organism evidence="1 2">
    <name type="scientific">Fulvivirga kasyanovii</name>
    <dbReference type="NCBI Taxonomy" id="396812"/>
    <lineage>
        <taxon>Bacteria</taxon>
        <taxon>Pseudomonadati</taxon>
        <taxon>Bacteroidota</taxon>
        <taxon>Cytophagia</taxon>
        <taxon>Cytophagales</taxon>
        <taxon>Fulvivirgaceae</taxon>
        <taxon>Fulvivirga</taxon>
    </lineage>
</organism>
<dbReference type="Pfam" id="PF05147">
    <property type="entry name" value="LANC_like"/>
    <property type="match status" value="1"/>
</dbReference>
<dbReference type="RefSeq" id="WP_155169940.1">
    <property type="nucleotide sequence ID" value="NZ_BAAAFL010000008.1"/>
</dbReference>
<dbReference type="Proteomes" id="UP000798808">
    <property type="component" value="Unassembled WGS sequence"/>
</dbReference>
<keyword evidence="2" id="KW-1185">Reference proteome</keyword>
<accession>A0ABW9RK02</accession>
<evidence type="ECO:0000313" key="2">
    <source>
        <dbReference type="Proteomes" id="UP000798808"/>
    </source>
</evidence>
<dbReference type="InterPro" id="IPR007822">
    <property type="entry name" value="LANC-like"/>
</dbReference>
<reference evidence="1 2" key="1">
    <citation type="submission" date="2019-02" db="EMBL/GenBank/DDBJ databases">
        <authorList>
            <person name="Goldberg S.R."/>
            <person name="Haltli B.A."/>
            <person name="Correa H."/>
            <person name="Russell K.G."/>
        </authorList>
    </citation>
    <scope>NUCLEOTIDE SEQUENCE [LARGE SCALE GENOMIC DNA]</scope>
    <source>
        <strain evidence="1 2">JCM 16186</strain>
    </source>
</reference>
<dbReference type="PANTHER" id="PTHR12736">
    <property type="entry name" value="LANC-LIKE PROTEIN"/>
    <property type="match status" value="1"/>
</dbReference>
<comment type="caution">
    <text evidence="1">The sequence shown here is derived from an EMBL/GenBank/DDBJ whole genome shotgun (WGS) entry which is preliminary data.</text>
</comment>
<proteinExistence type="predicted"/>
<evidence type="ECO:0000313" key="1">
    <source>
        <dbReference type="EMBL" id="MTI24192.1"/>
    </source>
</evidence>
<evidence type="ECO:0008006" key="3">
    <source>
        <dbReference type="Google" id="ProtNLM"/>
    </source>
</evidence>
<dbReference type="Gene3D" id="1.50.10.10">
    <property type="match status" value="1"/>
</dbReference>
<dbReference type="SUPFAM" id="SSF158745">
    <property type="entry name" value="LanC-like"/>
    <property type="match status" value="1"/>
</dbReference>
<dbReference type="PANTHER" id="PTHR12736:SF7">
    <property type="entry name" value="LANC-LIKE PROTEIN 3"/>
    <property type="match status" value="1"/>
</dbReference>
<dbReference type="PRINTS" id="PR01955">
    <property type="entry name" value="LANCFRANKIA"/>
</dbReference>
<name>A0ABW9RK02_9BACT</name>
<dbReference type="PRINTS" id="PR01950">
    <property type="entry name" value="LANCSUPER"/>
</dbReference>